<keyword evidence="3" id="KW-0274">FAD</keyword>
<evidence type="ECO:0000259" key="4">
    <source>
        <dbReference type="PROSITE" id="PS51387"/>
    </source>
</evidence>
<dbReference type="Proteomes" id="UP000319732">
    <property type="component" value="Unassembled WGS sequence"/>
</dbReference>
<dbReference type="InterPro" id="IPR016169">
    <property type="entry name" value="FAD-bd_PCMH_sub2"/>
</dbReference>
<dbReference type="RefSeq" id="WP_142903915.1">
    <property type="nucleotide sequence ID" value="NZ_ML660091.1"/>
</dbReference>
<dbReference type="OrthoDB" id="9811557at2"/>
<evidence type="ECO:0000256" key="3">
    <source>
        <dbReference type="ARBA" id="ARBA00022827"/>
    </source>
</evidence>
<keyword evidence="6" id="KW-1185">Reference proteome</keyword>
<dbReference type="InterPro" id="IPR006094">
    <property type="entry name" value="Oxid_FAD_bind_N"/>
</dbReference>
<protein>
    <submittedName>
        <fullName evidence="5">FAD-binding oxidoreductase</fullName>
    </submittedName>
</protein>
<dbReference type="PROSITE" id="PS51387">
    <property type="entry name" value="FAD_PCMH"/>
    <property type="match status" value="1"/>
</dbReference>
<dbReference type="SUPFAM" id="SSF55103">
    <property type="entry name" value="FAD-linked oxidases, C-terminal domain"/>
    <property type="match status" value="1"/>
</dbReference>
<evidence type="ECO:0000256" key="2">
    <source>
        <dbReference type="ARBA" id="ARBA00022630"/>
    </source>
</evidence>
<dbReference type="GO" id="GO:0071949">
    <property type="term" value="F:FAD binding"/>
    <property type="evidence" value="ECO:0007669"/>
    <property type="project" value="InterPro"/>
</dbReference>
<dbReference type="GO" id="GO:0008720">
    <property type="term" value="F:D-lactate dehydrogenase (NAD+) activity"/>
    <property type="evidence" value="ECO:0007669"/>
    <property type="project" value="TreeGrafter"/>
</dbReference>
<dbReference type="Gene3D" id="3.30.465.10">
    <property type="match status" value="1"/>
</dbReference>
<dbReference type="Pfam" id="PF01565">
    <property type="entry name" value="FAD_binding_4"/>
    <property type="match status" value="1"/>
</dbReference>
<dbReference type="InterPro" id="IPR036318">
    <property type="entry name" value="FAD-bd_PCMH-like_sf"/>
</dbReference>
<sequence>MTAHAPPESELPNALATIVGPQFLLTDAQSCSFYAQDVFTKDLPALAVAQPADTGELAALVKTTVAAGHAVIPRGGGMSYTSGYVPAGAGAVIIDMSRMDRVVEINAEDMYVTVECGCTWKALHEALQGTGLRTPYWGTLSGSKATVGGGLSQNSVFWGSGQYGSAVDSVIGLEVVLADGSIVKTGSGAQRNSTPFFRHFGPDLTGLFTCDTGALGFKAVATLRLIPELPARRFLAFDFKTAADALAAMSAVGRRGLAMECFGFDPFLQAQRMKRESLAKDVKALAGVMKSAGSVLGALKEGARIAAAGRGYMDDVDYSVQIIIEERNEAAAAALAAEVRVVGEQFNGREIENSIPKITRANPFGPVNNMLGPQGERWVPIHGLFPHSKIRAAYEAVEALFARHRAAMDSYDIGVGYLFATVSTNCFVLEPVFFWPDAMTEIHQRSLEPDHLARLQGFPEHLEARAAVTKIRDEMTALFTELGAVHLQIGKHYQYREGIRPENWQLIQAIKAAVDPRGCINPQSLGLE</sequence>
<comment type="caution">
    <text evidence="5">The sequence shown here is derived from an EMBL/GenBank/DDBJ whole genome shotgun (WGS) entry which is preliminary data.</text>
</comment>
<dbReference type="SUPFAM" id="SSF56176">
    <property type="entry name" value="FAD-binding/transporter-associated domain-like"/>
    <property type="match status" value="1"/>
</dbReference>
<name>A0A545TVL6_9GAMM</name>
<accession>A0A545TVL6</accession>
<evidence type="ECO:0000313" key="6">
    <source>
        <dbReference type="Proteomes" id="UP000319732"/>
    </source>
</evidence>
<dbReference type="AlphaFoldDB" id="A0A545TVL6"/>
<keyword evidence="2" id="KW-0285">Flavoprotein</keyword>
<gene>
    <name evidence="5" type="ORF">FKG94_09140</name>
</gene>
<dbReference type="PANTHER" id="PTHR11748:SF111">
    <property type="entry name" value="D-LACTATE DEHYDROGENASE, MITOCHONDRIAL-RELATED"/>
    <property type="match status" value="1"/>
</dbReference>
<evidence type="ECO:0000256" key="1">
    <source>
        <dbReference type="ARBA" id="ARBA00008000"/>
    </source>
</evidence>
<feature type="domain" description="FAD-binding PCMH-type" evidence="4">
    <location>
        <begin position="41"/>
        <end position="228"/>
    </location>
</feature>
<reference evidence="5 6" key="1">
    <citation type="submission" date="2019-06" db="EMBL/GenBank/DDBJ databases">
        <title>Whole genome sequence for Cellvibrionaceae sp. R142.</title>
        <authorList>
            <person name="Wang G."/>
        </authorList>
    </citation>
    <scope>NUCLEOTIDE SEQUENCE [LARGE SCALE GENOMIC DNA]</scope>
    <source>
        <strain evidence="5 6">R142</strain>
    </source>
</reference>
<organism evidence="5 6">
    <name type="scientific">Exilibacterium tricleocarpae</name>
    <dbReference type="NCBI Taxonomy" id="2591008"/>
    <lineage>
        <taxon>Bacteria</taxon>
        <taxon>Pseudomonadati</taxon>
        <taxon>Pseudomonadota</taxon>
        <taxon>Gammaproteobacteria</taxon>
        <taxon>Cellvibrionales</taxon>
        <taxon>Cellvibrionaceae</taxon>
        <taxon>Exilibacterium</taxon>
    </lineage>
</organism>
<dbReference type="PANTHER" id="PTHR11748">
    <property type="entry name" value="D-LACTATE DEHYDROGENASE"/>
    <property type="match status" value="1"/>
</dbReference>
<proteinExistence type="inferred from homology"/>
<dbReference type="EMBL" id="VHSG01000008">
    <property type="protein sequence ID" value="TQV81254.1"/>
    <property type="molecule type" value="Genomic_DNA"/>
</dbReference>
<dbReference type="InterPro" id="IPR016164">
    <property type="entry name" value="FAD-linked_Oxase-like_C"/>
</dbReference>
<comment type="similarity">
    <text evidence="1">Belongs to the FAD-binding oxidoreductase/transferase type 4 family.</text>
</comment>
<dbReference type="InterPro" id="IPR016166">
    <property type="entry name" value="FAD-bd_PCMH"/>
</dbReference>
<dbReference type="GO" id="GO:0004458">
    <property type="term" value="F:D-lactate dehydrogenase (cytochrome) activity"/>
    <property type="evidence" value="ECO:0007669"/>
    <property type="project" value="TreeGrafter"/>
</dbReference>
<evidence type="ECO:0000313" key="5">
    <source>
        <dbReference type="EMBL" id="TQV81254.1"/>
    </source>
</evidence>
<dbReference type="GO" id="GO:1903457">
    <property type="term" value="P:lactate catabolic process"/>
    <property type="evidence" value="ECO:0007669"/>
    <property type="project" value="TreeGrafter"/>
</dbReference>